<accession>A0AAV1QM00</accession>
<feature type="domain" description="Fibronectin type-III" evidence="4">
    <location>
        <begin position="164"/>
        <end position="271"/>
    </location>
</feature>
<evidence type="ECO:0000313" key="6">
    <source>
        <dbReference type="EMBL" id="CAK6984555.1"/>
    </source>
</evidence>
<evidence type="ECO:0000256" key="3">
    <source>
        <dbReference type="SAM" id="Coils"/>
    </source>
</evidence>
<dbReference type="PANTHER" id="PTHR24099">
    <property type="entry name" value="E3 UBIQUITIN-PROTEIN LIGASE TRIM36-RELATED"/>
    <property type="match status" value="1"/>
</dbReference>
<dbReference type="Pfam" id="PF18568">
    <property type="entry name" value="COS"/>
    <property type="match status" value="1"/>
</dbReference>
<dbReference type="SUPFAM" id="SSF49265">
    <property type="entry name" value="Fibronectin type III"/>
    <property type="match status" value="1"/>
</dbReference>
<dbReference type="PROSITE" id="PS51262">
    <property type="entry name" value="COS"/>
    <property type="match status" value="1"/>
</dbReference>
<dbReference type="EMBL" id="CAWUFR010001941">
    <property type="protein sequence ID" value="CAK6984555.1"/>
    <property type="molecule type" value="Genomic_DNA"/>
</dbReference>
<dbReference type="InterPro" id="IPR013783">
    <property type="entry name" value="Ig-like_fold"/>
</dbReference>
<feature type="domain" description="COS" evidence="5">
    <location>
        <begin position="105"/>
        <end position="162"/>
    </location>
</feature>
<proteinExistence type="predicted"/>
<keyword evidence="2 3" id="KW-0175">Coiled coil</keyword>
<dbReference type="SMART" id="SM00060">
    <property type="entry name" value="FN3"/>
    <property type="match status" value="1"/>
</dbReference>
<organism evidence="6 7">
    <name type="scientific">Scomber scombrus</name>
    <name type="common">Atlantic mackerel</name>
    <name type="synonym">Scomber vernalis</name>
    <dbReference type="NCBI Taxonomy" id="13677"/>
    <lineage>
        <taxon>Eukaryota</taxon>
        <taxon>Metazoa</taxon>
        <taxon>Chordata</taxon>
        <taxon>Craniata</taxon>
        <taxon>Vertebrata</taxon>
        <taxon>Euteleostomi</taxon>
        <taxon>Actinopterygii</taxon>
        <taxon>Neopterygii</taxon>
        <taxon>Teleostei</taxon>
        <taxon>Neoteleostei</taxon>
        <taxon>Acanthomorphata</taxon>
        <taxon>Pelagiaria</taxon>
        <taxon>Scombriformes</taxon>
        <taxon>Scombridae</taxon>
        <taxon>Scomber</taxon>
    </lineage>
</organism>
<dbReference type="Pfam" id="PF00041">
    <property type="entry name" value="fn3"/>
    <property type="match status" value="1"/>
</dbReference>
<dbReference type="InterPro" id="IPR050617">
    <property type="entry name" value="E3_ligase_FN3/SPRY"/>
</dbReference>
<dbReference type="PROSITE" id="PS50853">
    <property type="entry name" value="FN3"/>
    <property type="match status" value="1"/>
</dbReference>
<name>A0AAV1QM00_SCOSC</name>
<keyword evidence="7" id="KW-1185">Reference proteome</keyword>
<gene>
    <name evidence="6" type="ORF">FSCOSCO3_A019104</name>
</gene>
<dbReference type="InterPro" id="IPR040859">
    <property type="entry name" value="Midline-1_COS"/>
</dbReference>
<dbReference type="InterPro" id="IPR017903">
    <property type="entry name" value="COS_domain"/>
</dbReference>
<sequence length="271" mass="29902">MDTQKEALRRIISTLANKNEELQTFLETVDTTLSGLQEESSKVTSDLEAELEQLSSALDEKGAELRGAIKEEAQRKEVQLQKQLSEGRVAMMSCEELLDFANQTLTITNEEEFLKAAKQIKERVTMAPAFRLTTRPAASSSFSEFTVDFSVERAGLQRLHFLPVPAAPQVDPSCCVVCDNTVMVAWQPAGEGGADGGGGRIERYEVEYRKTNQESPLRAAGACWEKIHDITDTQVTITGLKFDSHFVVVRVRARNKAAAGEFSEPVAIETT</sequence>
<keyword evidence="1" id="KW-0808">Transferase</keyword>
<feature type="non-terminal residue" evidence="6">
    <location>
        <position position="271"/>
    </location>
</feature>
<dbReference type="SMART" id="SM00502">
    <property type="entry name" value="BBC"/>
    <property type="match status" value="1"/>
</dbReference>
<evidence type="ECO:0000259" key="4">
    <source>
        <dbReference type="PROSITE" id="PS50853"/>
    </source>
</evidence>
<comment type="caution">
    <text evidence="6">The sequence shown here is derived from an EMBL/GenBank/DDBJ whole genome shotgun (WGS) entry which is preliminary data.</text>
</comment>
<dbReference type="CDD" id="cd00063">
    <property type="entry name" value="FN3"/>
    <property type="match status" value="1"/>
</dbReference>
<protein>
    <submittedName>
        <fullName evidence="6">FSD1-like protein</fullName>
    </submittedName>
</protein>
<dbReference type="AlphaFoldDB" id="A0AAV1QM00"/>
<dbReference type="GO" id="GO:0016740">
    <property type="term" value="F:transferase activity"/>
    <property type="evidence" value="ECO:0007669"/>
    <property type="project" value="UniProtKB-KW"/>
</dbReference>
<reference evidence="6 7" key="1">
    <citation type="submission" date="2024-01" db="EMBL/GenBank/DDBJ databases">
        <authorList>
            <person name="Alioto T."/>
            <person name="Alioto T."/>
            <person name="Gomez Garrido J."/>
        </authorList>
    </citation>
    <scope>NUCLEOTIDE SEQUENCE [LARGE SCALE GENOMIC DNA]</scope>
</reference>
<dbReference type="PANTHER" id="PTHR24099:SF8">
    <property type="entry name" value="FSD1-LIKE PROTEIN"/>
    <property type="match status" value="1"/>
</dbReference>
<dbReference type="InterPro" id="IPR003649">
    <property type="entry name" value="Bbox_C"/>
</dbReference>
<dbReference type="Proteomes" id="UP001314229">
    <property type="component" value="Unassembled WGS sequence"/>
</dbReference>
<evidence type="ECO:0000313" key="7">
    <source>
        <dbReference type="Proteomes" id="UP001314229"/>
    </source>
</evidence>
<dbReference type="InterPro" id="IPR003961">
    <property type="entry name" value="FN3_dom"/>
</dbReference>
<dbReference type="Gene3D" id="2.60.40.10">
    <property type="entry name" value="Immunoglobulins"/>
    <property type="match status" value="1"/>
</dbReference>
<evidence type="ECO:0000259" key="5">
    <source>
        <dbReference type="PROSITE" id="PS51262"/>
    </source>
</evidence>
<feature type="coiled-coil region" evidence="3">
    <location>
        <begin position="44"/>
        <end position="71"/>
    </location>
</feature>
<evidence type="ECO:0000256" key="1">
    <source>
        <dbReference type="ARBA" id="ARBA00022679"/>
    </source>
</evidence>
<dbReference type="InterPro" id="IPR036116">
    <property type="entry name" value="FN3_sf"/>
</dbReference>
<evidence type="ECO:0000256" key="2">
    <source>
        <dbReference type="ARBA" id="ARBA00023054"/>
    </source>
</evidence>